<evidence type="ECO:0000313" key="14">
    <source>
        <dbReference type="EMBL" id="RZT76779.1"/>
    </source>
</evidence>
<evidence type="ECO:0000256" key="3">
    <source>
        <dbReference type="ARBA" id="ARBA00022475"/>
    </source>
</evidence>
<dbReference type="SUPFAM" id="SSF90123">
    <property type="entry name" value="ABC transporter transmembrane region"/>
    <property type="match status" value="1"/>
</dbReference>
<feature type="transmembrane region" description="Helical" evidence="11">
    <location>
        <begin position="128"/>
        <end position="147"/>
    </location>
</feature>
<accession>A0ABY0ISV8</accession>
<dbReference type="InterPro" id="IPR039421">
    <property type="entry name" value="Type_1_exporter"/>
</dbReference>
<dbReference type="PROSITE" id="PS50929">
    <property type="entry name" value="ABC_TM1F"/>
    <property type="match status" value="1"/>
</dbReference>
<sequence length="584" mass="63198">MSRQDLNTRALYFRLLGYVRPYWKAVALSLGATAILAATEPLFPALMKPLLDEGFIKSGSFGNPIWIPLGIVGVFILRSIFSYFSSYGFSWVSNRVVTDIRDEMYQRLVRLPIAYFQKHGSSVPLTKIAYDVNGVAVAATNVVVTILRDGLSVVGLLGWLLWLNWQLTLVCFALIPAIAWSMRTFSWRMRRASRGSQEAVARMVEALQETSHCARVIKVFGGEAQEAGRFGQINNEVRRQGMRQAVASSATSPITHIFASIALAIVVYVALTQSASGSTSVGSFVSFITALLMLLAPLRRLADVSAPLQRGLASAESVFQLLDEAPEADPGQTRLGRAEGRITLEQVTFRYPGAERDALAGVSLDIAPGQTVALVGQSGGGKSTLAALVPRFYNPDSGCLRLDGHDLQELSLESLRRNIAYVSQDVLLFNDTVAANIAYGATADASREQIEAAAEAAHALDFIRALPEGFDTVIGENGSRLSGGQRQRLAIARALLKDAPVLILDEATSALDNESERAVQAALETLMQNRTTLVIAHRLSTIESADKIVVLAQGAIVEQGTHAELLAREGAYASLYRLQFAEVA</sequence>
<keyword evidence="8 11" id="KW-1133">Transmembrane helix</keyword>
<dbReference type="Pfam" id="PF00005">
    <property type="entry name" value="ABC_tran"/>
    <property type="match status" value="1"/>
</dbReference>
<evidence type="ECO:0000256" key="2">
    <source>
        <dbReference type="ARBA" id="ARBA00022448"/>
    </source>
</evidence>
<feature type="transmembrane region" description="Helical" evidence="11">
    <location>
        <begin position="159"/>
        <end position="181"/>
    </location>
</feature>
<feature type="transmembrane region" description="Helical" evidence="11">
    <location>
        <begin position="21"/>
        <end position="45"/>
    </location>
</feature>
<evidence type="ECO:0000256" key="4">
    <source>
        <dbReference type="ARBA" id="ARBA00022692"/>
    </source>
</evidence>
<dbReference type="Proteomes" id="UP000292136">
    <property type="component" value="Unassembled WGS sequence"/>
</dbReference>
<dbReference type="Gene3D" id="3.40.50.300">
    <property type="entry name" value="P-loop containing nucleotide triphosphate hydrolases"/>
    <property type="match status" value="1"/>
</dbReference>
<dbReference type="PANTHER" id="PTHR43394:SF1">
    <property type="entry name" value="ATP-BINDING CASSETTE SUB-FAMILY B MEMBER 10, MITOCHONDRIAL"/>
    <property type="match status" value="1"/>
</dbReference>
<feature type="transmembrane region" description="Helical" evidence="11">
    <location>
        <begin position="245"/>
        <end position="271"/>
    </location>
</feature>
<feature type="domain" description="ABC transporter" evidence="12">
    <location>
        <begin position="342"/>
        <end position="578"/>
    </location>
</feature>
<comment type="subcellular location">
    <subcellularLocation>
        <location evidence="1">Cell membrane</location>
        <topology evidence="1">Multi-pass membrane protein</topology>
    </subcellularLocation>
</comment>
<gene>
    <name evidence="14" type="ORF">EV678_2662</name>
</gene>
<organism evidence="14 15">
    <name type="scientific">Azospira oryzae</name>
    <dbReference type="NCBI Taxonomy" id="146939"/>
    <lineage>
        <taxon>Bacteria</taxon>
        <taxon>Pseudomonadati</taxon>
        <taxon>Pseudomonadota</taxon>
        <taxon>Betaproteobacteria</taxon>
        <taxon>Rhodocyclales</taxon>
        <taxon>Rhodocyclaceae</taxon>
        <taxon>Azospira</taxon>
    </lineage>
</organism>
<feature type="transmembrane region" description="Helical" evidence="11">
    <location>
        <begin position="65"/>
        <end position="85"/>
    </location>
</feature>
<dbReference type="PANTHER" id="PTHR43394">
    <property type="entry name" value="ATP-DEPENDENT PERMEASE MDL1, MITOCHONDRIAL"/>
    <property type="match status" value="1"/>
</dbReference>
<dbReference type="InterPro" id="IPR011527">
    <property type="entry name" value="ABC1_TM_dom"/>
</dbReference>
<evidence type="ECO:0000256" key="10">
    <source>
        <dbReference type="ARBA" id="ARBA00023136"/>
    </source>
</evidence>
<evidence type="ECO:0000256" key="9">
    <source>
        <dbReference type="ARBA" id="ARBA00023055"/>
    </source>
</evidence>
<comment type="caution">
    <text evidence="14">The sequence shown here is derived from an EMBL/GenBank/DDBJ whole genome shotgun (WGS) entry which is preliminary data.</text>
</comment>
<dbReference type="CDD" id="cd18552">
    <property type="entry name" value="ABC_6TM_MsbA_like"/>
    <property type="match status" value="1"/>
</dbReference>
<keyword evidence="4 11" id="KW-0812">Transmembrane</keyword>
<evidence type="ECO:0000259" key="13">
    <source>
        <dbReference type="PROSITE" id="PS50929"/>
    </source>
</evidence>
<dbReference type="InterPro" id="IPR036640">
    <property type="entry name" value="ABC1_TM_sf"/>
</dbReference>
<dbReference type="InterPro" id="IPR017871">
    <property type="entry name" value="ABC_transporter-like_CS"/>
</dbReference>
<keyword evidence="2" id="KW-0813">Transport</keyword>
<dbReference type="NCBIfam" id="TIGR02203">
    <property type="entry name" value="MsbA_lipidA"/>
    <property type="match status" value="1"/>
</dbReference>
<dbReference type="RefSeq" id="WP_130459850.1">
    <property type="nucleotide sequence ID" value="NZ_SHKM01000002.1"/>
</dbReference>
<dbReference type="InterPro" id="IPR011917">
    <property type="entry name" value="ABC_transpr_lipidA"/>
</dbReference>
<dbReference type="InterPro" id="IPR003593">
    <property type="entry name" value="AAA+_ATPase"/>
</dbReference>
<keyword evidence="10 11" id="KW-0472">Membrane</keyword>
<proteinExistence type="predicted"/>
<evidence type="ECO:0000256" key="6">
    <source>
        <dbReference type="ARBA" id="ARBA00022840"/>
    </source>
</evidence>
<name>A0ABY0ISV8_9RHOO</name>
<dbReference type="Pfam" id="PF00664">
    <property type="entry name" value="ABC_membrane"/>
    <property type="match status" value="1"/>
</dbReference>
<dbReference type="SMART" id="SM00382">
    <property type="entry name" value="AAA"/>
    <property type="match status" value="1"/>
</dbReference>
<keyword evidence="7" id="KW-1278">Translocase</keyword>
<evidence type="ECO:0000256" key="11">
    <source>
        <dbReference type="SAM" id="Phobius"/>
    </source>
</evidence>
<dbReference type="Gene3D" id="1.20.1560.10">
    <property type="entry name" value="ABC transporter type 1, transmembrane domain"/>
    <property type="match status" value="1"/>
</dbReference>
<feature type="domain" description="ABC transmembrane type-1" evidence="13">
    <location>
        <begin position="27"/>
        <end position="310"/>
    </location>
</feature>
<keyword evidence="15" id="KW-1185">Reference proteome</keyword>
<evidence type="ECO:0000256" key="8">
    <source>
        <dbReference type="ARBA" id="ARBA00022989"/>
    </source>
</evidence>
<keyword evidence="3" id="KW-1003">Cell membrane</keyword>
<dbReference type="PROSITE" id="PS00211">
    <property type="entry name" value="ABC_TRANSPORTER_1"/>
    <property type="match status" value="1"/>
</dbReference>
<evidence type="ECO:0000259" key="12">
    <source>
        <dbReference type="PROSITE" id="PS50893"/>
    </source>
</evidence>
<dbReference type="EMBL" id="SHKM01000002">
    <property type="protein sequence ID" value="RZT76779.1"/>
    <property type="molecule type" value="Genomic_DNA"/>
</dbReference>
<keyword evidence="9" id="KW-0445">Lipid transport</keyword>
<dbReference type="SUPFAM" id="SSF52540">
    <property type="entry name" value="P-loop containing nucleoside triphosphate hydrolases"/>
    <property type="match status" value="1"/>
</dbReference>
<keyword evidence="6 14" id="KW-0067">ATP-binding</keyword>
<dbReference type="GO" id="GO:0005524">
    <property type="term" value="F:ATP binding"/>
    <property type="evidence" value="ECO:0007669"/>
    <property type="project" value="UniProtKB-KW"/>
</dbReference>
<protein>
    <submittedName>
        <fullName evidence="14">Subfamily B ATP-binding cassette protein MsbA</fullName>
    </submittedName>
</protein>
<evidence type="ECO:0000256" key="1">
    <source>
        <dbReference type="ARBA" id="ARBA00004651"/>
    </source>
</evidence>
<evidence type="ECO:0000256" key="5">
    <source>
        <dbReference type="ARBA" id="ARBA00022741"/>
    </source>
</evidence>
<evidence type="ECO:0000313" key="15">
    <source>
        <dbReference type="Proteomes" id="UP000292136"/>
    </source>
</evidence>
<dbReference type="InterPro" id="IPR003439">
    <property type="entry name" value="ABC_transporter-like_ATP-bd"/>
</dbReference>
<evidence type="ECO:0000256" key="7">
    <source>
        <dbReference type="ARBA" id="ARBA00022967"/>
    </source>
</evidence>
<keyword evidence="5" id="KW-0547">Nucleotide-binding</keyword>
<feature type="transmembrane region" description="Helical" evidence="11">
    <location>
        <begin position="277"/>
        <end position="296"/>
    </location>
</feature>
<reference evidence="14 15" key="1">
    <citation type="submission" date="2019-02" db="EMBL/GenBank/DDBJ databases">
        <title>Genomic Encyclopedia of Type Strains, Phase IV (KMG-IV): sequencing the most valuable type-strain genomes for metagenomic binning, comparative biology and taxonomic classification.</title>
        <authorList>
            <person name="Goeker M."/>
        </authorList>
    </citation>
    <scope>NUCLEOTIDE SEQUENCE [LARGE SCALE GENOMIC DNA]</scope>
    <source>
        <strain evidence="14 15">DSM 21223</strain>
    </source>
</reference>
<dbReference type="PROSITE" id="PS50893">
    <property type="entry name" value="ABC_TRANSPORTER_2"/>
    <property type="match status" value="1"/>
</dbReference>
<dbReference type="InterPro" id="IPR027417">
    <property type="entry name" value="P-loop_NTPase"/>
</dbReference>